<gene>
    <name evidence="3" type="ORF">M0R88_02520</name>
</gene>
<dbReference type="Gene3D" id="3.40.50.620">
    <property type="entry name" value="HUPs"/>
    <property type="match status" value="1"/>
</dbReference>
<dbReference type="Pfam" id="PF00582">
    <property type="entry name" value="Usp"/>
    <property type="match status" value="1"/>
</dbReference>
<dbReference type="CDD" id="cd00293">
    <property type="entry name" value="USP-like"/>
    <property type="match status" value="1"/>
</dbReference>
<dbReference type="InterPro" id="IPR014729">
    <property type="entry name" value="Rossmann-like_a/b/a_fold"/>
</dbReference>
<evidence type="ECO:0000259" key="2">
    <source>
        <dbReference type="Pfam" id="PF00582"/>
    </source>
</evidence>
<dbReference type="SUPFAM" id="SSF52402">
    <property type="entry name" value="Adenine nucleotide alpha hydrolases-like"/>
    <property type="match status" value="1"/>
</dbReference>
<evidence type="ECO:0000313" key="3">
    <source>
        <dbReference type="EMBL" id="UPW00983.1"/>
    </source>
</evidence>
<dbReference type="RefSeq" id="WP_248655390.1">
    <property type="nucleotide sequence ID" value="NZ_CP096658.1"/>
</dbReference>
<feature type="domain" description="UspA" evidence="2">
    <location>
        <begin position="1"/>
        <end position="142"/>
    </location>
</feature>
<dbReference type="InterPro" id="IPR006016">
    <property type="entry name" value="UspA"/>
</dbReference>
<keyword evidence="4" id="KW-1185">Reference proteome</keyword>
<evidence type="ECO:0000313" key="4">
    <source>
        <dbReference type="Proteomes" id="UP000830434"/>
    </source>
</evidence>
<dbReference type="AlphaFoldDB" id="A0A8U0IIX9"/>
<dbReference type="KEGG" id="haxz:M0R88_02520"/>
<dbReference type="InterPro" id="IPR006015">
    <property type="entry name" value="Universal_stress_UspA"/>
</dbReference>
<protein>
    <submittedName>
        <fullName evidence="3">Universal stress protein</fullName>
    </submittedName>
</protein>
<dbReference type="PRINTS" id="PR01438">
    <property type="entry name" value="UNVRSLSTRESS"/>
</dbReference>
<comment type="similarity">
    <text evidence="1">Belongs to the universal stress protein A family.</text>
</comment>
<sequence>MTKKVLVPIDGSPQSNDALDYALEEFAEDDITLLHVIDPIDAGYTAPVGLPGGSEEWYENEKESAETIFEEARTVADEYGVTLDSATEMGRPAQTIVEFADDEEFDQIVMGSHGRSGVSRILLGSVAETVVRRASMPVTVVR</sequence>
<accession>A0A8U0IIX9</accession>
<reference evidence="3" key="1">
    <citation type="submission" date="2022-04" db="EMBL/GenBank/DDBJ databases">
        <title>Diverse halophilic archaea isolated from saline environments.</title>
        <authorList>
            <person name="Cui H.-L."/>
        </authorList>
    </citation>
    <scope>NUCLEOTIDE SEQUENCE</scope>
    <source>
        <strain evidence="3">XZYJT40</strain>
    </source>
</reference>
<proteinExistence type="inferred from homology"/>
<dbReference type="PANTHER" id="PTHR46268:SF24">
    <property type="entry name" value="UNIVERSAL STRESS PROTEIN"/>
    <property type="match status" value="1"/>
</dbReference>
<name>A0A8U0IIX9_9EURY</name>
<dbReference type="EMBL" id="CP096658">
    <property type="protein sequence ID" value="UPW00983.1"/>
    <property type="molecule type" value="Genomic_DNA"/>
</dbReference>
<evidence type="ECO:0000256" key="1">
    <source>
        <dbReference type="ARBA" id="ARBA00008791"/>
    </source>
</evidence>
<dbReference type="Proteomes" id="UP000830434">
    <property type="component" value="Chromosome"/>
</dbReference>
<organism evidence="3 4">
    <name type="scientific">Halorussus gelatinilyticus</name>
    <dbReference type="NCBI Taxonomy" id="2937524"/>
    <lineage>
        <taxon>Archaea</taxon>
        <taxon>Methanobacteriati</taxon>
        <taxon>Methanobacteriota</taxon>
        <taxon>Stenosarchaea group</taxon>
        <taxon>Halobacteria</taxon>
        <taxon>Halobacteriales</taxon>
        <taxon>Haladaptataceae</taxon>
        <taxon>Halorussus</taxon>
    </lineage>
</organism>
<dbReference type="PANTHER" id="PTHR46268">
    <property type="entry name" value="STRESS RESPONSE PROTEIN NHAX"/>
    <property type="match status" value="1"/>
</dbReference>
<dbReference type="GeneID" id="72188693"/>